<organism evidence="6 7">
    <name type="scientific">Actinomarinicola tropica</name>
    <dbReference type="NCBI Taxonomy" id="2789776"/>
    <lineage>
        <taxon>Bacteria</taxon>
        <taxon>Bacillati</taxon>
        <taxon>Actinomycetota</taxon>
        <taxon>Acidimicrobiia</taxon>
        <taxon>Acidimicrobiales</taxon>
        <taxon>Iamiaceae</taxon>
        <taxon>Actinomarinicola</taxon>
    </lineage>
</organism>
<keyword evidence="7" id="KW-1185">Reference proteome</keyword>
<dbReference type="SUPFAM" id="SSF51679">
    <property type="entry name" value="Bacterial luciferase-like"/>
    <property type="match status" value="1"/>
</dbReference>
<evidence type="ECO:0000313" key="6">
    <source>
        <dbReference type="EMBL" id="QGG94916.1"/>
    </source>
</evidence>
<dbReference type="PANTHER" id="PTHR42847">
    <property type="entry name" value="ALKANESULFONATE MONOOXYGENASE"/>
    <property type="match status" value="1"/>
</dbReference>
<evidence type="ECO:0000259" key="5">
    <source>
        <dbReference type="Pfam" id="PF00296"/>
    </source>
</evidence>
<keyword evidence="3" id="KW-0560">Oxidoreductase</keyword>
<dbReference type="Pfam" id="PF00296">
    <property type="entry name" value="Bac_luciferase"/>
    <property type="match status" value="1"/>
</dbReference>
<protein>
    <submittedName>
        <fullName evidence="6">TIGR03560 family F420-dependent LLM class oxidoreductase</fullName>
    </submittedName>
</protein>
<dbReference type="PANTHER" id="PTHR42847:SF8">
    <property type="entry name" value="CONSERVED PROTEIN"/>
    <property type="match status" value="1"/>
</dbReference>
<reference evidence="6 7" key="1">
    <citation type="submission" date="2019-11" db="EMBL/GenBank/DDBJ databases">
        <authorList>
            <person name="He Y."/>
        </authorList>
    </citation>
    <scope>NUCLEOTIDE SEQUENCE [LARGE SCALE GENOMIC DNA]</scope>
    <source>
        <strain evidence="6 7">SCSIO 58843</strain>
    </source>
</reference>
<dbReference type="KEGG" id="atq:GH723_07210"/>
<feature type="domain" description="Luciferase-like" evidence="5">
    <location>
        <begin position="8"/>
        <end position="240"/>
    </location>
</feature>
<evidence type="ECO:0000313" key="7">
    <source>
        <dbReference type="Proteomes" id="UP000334019"/>
    </source>
</evidence>
<sequence length="302" mass="33272">MRFSFWVNNSQGWDEILATSRHAAATGWDGVWVADHFMPNAEDVSGPMHEAWSLVAGLAAAVERVRIGVLVSGNTYRHPAVLAKAAATADHISGGRVVLGLGAGWQENEHERYGIEFSTVGGRLDRLEEACEVVTRLFTEERVTFAGEHYQLTDAPLEPKPVQSPLPLLIGGGGEKRTMRIAARFAQEWNVWGTPDVLRHKNGVLDAHCHDVGRDPGEIRRSCQGLLFLFDNEAKAEEMRQRDIGRAALVGTPEQLVEVVAAYRDAGVDELIVPDFTLPQGAAKREVMDTFIEQVAAPFRDR</sequence>
<proteinExistence type="predicted"/>
<evidence type="ECO:0000256" key="3">
    <source>
        <dbReference type="ARBA" id="ARBA00023002"/>
    </source>
</evidence>
<dbReference type="InterPro" id="IPR019952">
    <property type="entry name" value="F420_OxRdatse_Rv1855c_pred"/>
</dbReference>
<dbReference type="EMBL" id="CP045851">
    <property type="protein sequence ID" value="QGG94916.1"/>
    <property type="molecule type" value="Genomic_DNA"/>
</dbReference>
<keyword evidence="1" id="KW-0285">Flavoprotein</keyword>
<accession>A0A5Q2RKI0</accession>
<keyword evidence="2" id="KW-0288">FMN</keyword>
<evidence type="ECO:0000256" key="2">
    <source>
        <dbReference type="ARBA" id="ARBA00022643"/>
    </source>
</evidence>
<dbReference type="InterPro" id="IPR036661">
    <property type="entry name" value="Luciferase-like_sf"/>
</dbReference>
<gene>
    <name evidence="6" type="ORF">GH723_07210</name>
</gene>
<dbReference type="Gene3D" id="3.20.20.30">
    <property type="entry name" value="Luciferase-like domain"/>
    <property type="match status" value="1"/>
</dbReference>
<dbReference type="GO" id="GO:0008726">
    <property type="term" value="F:alkanesulfonate monooxygenase activity"/>
    <property type="evidence" value="ECO:0007669"/>
    <property type="project" value="TreeGrafter"/>
</dbReference>
<dbReference type="NCBIfam" id="TIGR03560">
    <property type="entry name" value="F420_Rv1855c"/>
    <property type="match status" value="1"/>
</dbReference>
<dbReference type="InterPro" id="IPR050172">
    <property type="entry name" value="SsuD_RutA_monooxygenase"/>
</dbReference>
<dbReference type="GO" id="GO:0046306">
    <property type="term" value="P:alkanesulfonate catabolic process"/>
    <property type="evidence" value="ECO:0007669"/>
    <property type="project" value="TreeGrafter"/>
</dbReference>
<dbReference type="AlphaFoldDB" id="A0A5Q2RKI0"/>
<dbReference type="RefSeq" id="WP_153759024.1">
    <property type="nucleotide sequence ID" value="NZ_CP045851.1"/>
</dbReference>
<name>A0A5Q2RKI0_9ACTN</name>
<evidence type="ECO:0000256" key="1">
    <source>
        <dbReference type="ARBA" id="ARBA00022630"/>
    </source>
</evidence>
<dbReference type="Proteomes" id="UP000334019">
    <property type="component" value="Chromosome"/>
</dbReference>
<keyword evidence="4" id="KW-0503">Monooxygenase</keyword>
<evidence type="ECO:0000256" key="4">
    <source>
        <dbReference type="ARBA" id="ARBA00023033"/>
    </source>
</evidence>
<dbReference type="InterPro" id="IPR011251">
    <property type="entry name" value="Luciferase-like_dom"/>
</dbReference>